<feature type="compositionally biased region" description="Low complexity" evidence="1">
    <location>
        <begin position="352"/>
        <end position="365"/>
    </location>
</feature>
<feature type="compositionally biased region" description="Basic and acidic residues" evidence="1">
    <location>
        <begin position="213"/>
        <end position="234"/>
    </location>
</feature>
<dbReference type="PANTHER" id="PTHR33700">
    <property type="entry name" value="MYB-LIKE PROTEIN X"/>
    <property type="match status" value="1"/>
</dbReference>
<keyword evidence="4" id="KW-1185">Reference proteome</keyword>
<proteinExistence type="predicted"/>
<feature type="compositionally biased region" description="Polar residues" evidence="1">
    <location>
        <begin position="257"/>
        <end position="318"/>
    </location>
</feature>
<accession>A0A6A2XNR0</accession>
<comment type="caution">
    <text evidence="3">The sequence shown here is derived from an EMBL/GenBank/DDBJ whole genome shotgun (WGS) entry which is preliminary data.</text>
</comment>
<feature type="compositionally biased region" description="Basic and acidic residues" evidence="1">
    <location>
        <begin position="164"/>
        <end position="188"/>
    </location>
</feature>
<evidence type="ECO:0000313" key="4">
    <source>
        <dbReference type="Proteomes" id="UP000436088"/>
    </source>
</evidence>
<evidence type="ECO:0000256" key="1">
    <source>
        <dbReference type="SAM" id="MobiDB-lite"/>
    </source>
</evidence>
<protein>
    <submittedName>
        <fullName evidence="3">Uncharacterized protein</fullName>
    </submittedName>
</protein>
<evidence type="ECO:0000256" key="2">
    <source>
        <dbReference type="SAM" id="Phobius"/>
    </source>
</evidence>
<sequence>MLRVSSYRNQRSKGLKVKHALQICVLVAICIWLLYQVMHNSEKKADYEKSTKEVIMLGRKDLPQAEETAIKDLRVKDEGEEAGKIGEEDNKLEETEAEEEAGHAEDSIDGEKENEQRLNTKIEEKESEDLESEGTKENVSKDTGLEESKEDTENKASEVNAEDGENKALEGKENTKESREKENNHIGEESNAARSGNKEIEKSGGEIENLGASDDHVRDGADRKNGEAREEHYKGGNSNQSEQLENRGKNEFDQEKGSNNSEATNVHLNKSNVQENETAENYQESGNESTDASVTDANSNEHQNGREATSNSTQNENDQQLEKSKSGGDGGRLDLNAIATLTEHMNGANKGSATSTSNTESVESNGQCRNRFSSGHEIVLLGGKSDVWSMAFIAIDGVALGPVKGMEFGESPKLCGDSPHSRDVWGGSWLLETSSEAVAPWLKHLALEVSASSIGALDIKG</sequence>
<keyword evidence="2" id="KW-1133">Transmembrane helix</keyword>
<feature type="region of interest" description="Disordered" evidence="1">
    <location>
        <begin position="69"/>
        <end position="368"/>
    </location>
</feature>
<name>A0A6A2XNR0_HIBSY</name>
<gene>
    <name evidence="3" type="ORF">F3Y22_tig00111947pilonHSYRG00115</name>
</gene>
<feature type="compositionally biased region" description="Basic and acidic residues" evidence="1">
    <location>
        <begin position="244"/>
        <end position="256"/>
    </location>
</feature>
<evidence type="ECO:0000313" key="3">
    <source>
        <dbReference type="EMBL" id="KAE8671490.1"/>
    </source>
</evidence>
<dbReference type="EMBL" id="VEPZ02001468">
    <property type="protein sequence ID" value="KAE8671490.1"/>
    <property type="molecule type" value="Genomic_DNA"/>
</dbReference>
<keyword evidence="2" id="KW-0472">Membrane</keyword>
<keyword evidence="2" id="KW-0812">Transmembrane</keyword>
<dbReference type="PANTHER" id="PTHR33700:SF22">
    <property type="entry name" value="PROTEIN, PUTATIVE-RELATED"/>
    <property type="match status" value="1"/>
</dbReference>
<feature type="compositionally biased region" description="Basic and acidic residues" evidence="1">
    <location>
        <begin position="133"/>
        <end position="156"/>
    </location>
</feature>
<feature type="compositionally biased region" description="Basic and acidic residues" evidence="1">
    <location>
        <begin position="69"/>
        <end position="124"/>
    </location>
</feature>
<dbReference type="AlphaFoldDB" id="A0A6A2XNR0"/>
<reference evidence="3" key="1">
    <citation type="submission" date="2019-09" db="EMBL/GenBank/DDBJ databases">
        <title>Draft genome information of white flower Hibiscus syriacus.</title>
        <authorList>
            <person name="Kim Y.-M."/>
        </authorList>
    </citation>
    <scope>NUCLEOTIDE SEQUENCE [LARGE SCALE GENOMIC DNA]</scope>
    <source>
        <strain evidence="3">YM2019G1</strain>
    </source>
</reference>
<feature type="transmembrane region" description="Helical" evidence="2">
    <location>
        <begin position="20"/>
        <end position="38"/>
    </location>
</feature>
<organism evidence="3 4">
    <name type="scientific">Hibiscus syriacus</name>
    <name type="common">Rose of Sharon</name>
    <dbReference type="NCBI Taxonomy" id="106335"/>
    <lineage>
        <taxon>Eukaryota</taxon>
        <taxon>Viridiplantae</taxon>
        <taxon>Streptophyta</taxon>
        <taxon>Embryophyta</taxon>
        <taxon>Tracheophyta</taxon>
        <taxon>Spermatophyta</taxon>
        <taxon>Magnoliopsida</taxon>
        <taxon>eudicotyledons</taxon>
        <taxon>Gunneridae</taxon>
        <taxon>Pentapetalae</taxon>
        <taxon>rosids</taxon>
        <taxon>malvids</taxon>
        <taxon>Malvales</taxon>
        <taxon>Malvaceae</taxon>
        <taxon>Malvoideae</taxon>
        <taxon>Hibiscus</taxon>
    </lineage>
</organism>
<feature type="compositionally biased region" description="Basic and acidic residues" evidence="1">
    <location>
        <begin position="196"/>
        <end position="205"/>
    </location>
</feature>
<dbReference type="Proteomes" id="UP000436088">
    <property type="component" value="Unassembled WGS sequence"/>
</dbReference>